<accession>A0AAP8YSC4</accession>
<keyword evidence="4" id="KW-1185">Reference proteome</keyword>
<keyword evidence="3" id="KW-0261">Viral envelope protein</keyword>
<protein>
    <submittedName>
        <fullName evidence="3">P23 cell envelope protein</fullName>
    </submittedName>
</protein>
<proteinExistence type="predicted"/>
<sequence length="261" mass="30259">MKNLLLIIPIVILCIQCNTSGKTNSKSAEEMKRINAKRNLYLNKLIKKQDEQVSSSNDPSIQNKKEKYETLTGIKEVSSGFTTQKLEWMKNKGLNIKGLDNKPIKELEGKIKYSYSISPIKQNGSFTNRIMPVVIFQSTQNGGEDLTVANFYLKDNPELDFNYRKYELYNWLHIPLPKREPSQEPGFAYTNTFWVGKHKKETIMALTQNEYIQAKIQVQNMNDQTTNEYEILLDTTYLVRLIQDTINQYPEISKIAPDFKL</sequence>
<evidence type="ECO:0000259" key="1">
    <source>
        <dbReference type="Pfam" id="PF24960"/>
    </source>
</evidence>
<evidence type="ECO:0000313" key="2">
    <source>
        <dbReference type="EMBL" id="ATQ16416.1"/>
    </source>
</evidence>
<geneLocation type="plasmid" evidence="2 4">
    <name>pYekat-1-lp72</name>
</geneLocation>
<name>A0AAP8YSC4_9SPIR</name>
<dbReference type="AlphaFoldDB" id="A0AAP8YSC4"/>
<dbReference type="Pfam" id="PF24960">
    <property type="entry name" value="BB0158"/>
    <property type="match status" value="1"/>
</dbReference>
<reference evidence="3" key="2">
    <citation type="submission" date="2022-12" db="EMBL/GenBank/DDBJ databases">
        <title>Whole genome sequencing of Borrelia miyamotoi strains isolated at the Russian territory.</title>
        <authorList>
            <person name="Kuleshov K.V."/>
            <person name="Platonov A.E."/>
            <person name="Goptar I.A."/>
            <person name="Shipulin G.A."/>
            <person name="Markelov M.L."/>
            <person name="Koetsveld J."/>
            <person name="Kolyasnikova N.M."/>
            <person name="Sarksyan D.S."/>
            <person name="Toporkova M.G."/>
            <person name="Hovius J.W."/>
        </authorList>
    </citation>
    <scope>NUCLEOTIDE SEQUENCE</scope>
    <source>
        <strain evidence="2">Yekat-1</strain>
        <strain evidence="3">Yekat-76</strain>
        <plasmid evidence="3">lp72</plasmid>
        <plasmid evidence="2">pYekat-1-lp72</plasmid>
    </source>
</reference>
<keyword evidence="3" id="KW-0614">Plasmid</keyword>
<dbReference type="InterPro" id="IPR056668">
    <property type="entry name" value="BB0158-like"/>
</dbReference>
<evidence type="ECO:0000313" key="3">
    <source>
        <dbReference type="EMBL" id="QBK62397.1"/>
    </source>
</evidence>
<geneLocation type="plasmid" evidence="3 5">
    <name>lp72</name>
</geneLocation>
<dbReference type="Proteomes" id="UP000230633">
    <property type="component" value="Plasmid pYekat-1-lp72"/>
</dbReference>
<dbReference type="Proteomes" id="UP000291995">
    <property type="component" value="Plasmid lp72"/>
</dbReference>
<organism evidence="3 5">
    <name type="scientific">Borrelia miyamotoi</name>
    <dbReference type="NCBI Taxonomy" id="47466"/>
    <lineage>
        <taxon>Bacteria</taxon>
        <taxon>Pseudomonadati</taxon>
        <taxon>Spirochaetota</taxon>
        <taxon>Spirochaetia</taxon>
        <taxon>Spirochaetales</taxon>
        <taxon>Borreliaceae</taxon>
        <taxon>Borrelia</taxon>
    </lineage>
</organism>
<evidence type="ECO:0000313" key="5">
    <source>
        <dbReference type="Proteomes" id="UP000291995"/>
    </source>
</evidence>
<dbReference type="EMBL" id="CP024334">
    <property type="protein sequence ID" value="ATQ16416.1"/>
    <property type="molecule type" value="Genomic_DNA"/>
</dbReference>
<evidence type="ECO:0000313" key="4">
    <source>
        <dbReference type="Proteomes" id="UP000230633"/>
    </source>
</evidence>
<reference evidence="5" key="1">
    <citation type="submission" date="2019-03" db="EMBL/GenBank/DDBJ databases">
        <title>Whole genome sequencing of Borrelia miyamotoi strains isolated at the Russian territory.</title>
        <authorList>
            <person name="Kuleshov K.V."/>
            <person name="Platonov A.E."/>
            <person name="Goptar I.A."/>
            <person name="Shipulin G.A."/>
            <person name="Markelov M.L."/>
            <person name="Koetsveld J."/>
            <person name="Kolyasnikova N.M."/>
            <person name="Sarksyan D.S."/>
            <person name="Toporkova M.G."/>
            <person name="Hovius J.W."/>
        </authorList>
    </citation>
    <scope>NUCLEOTIDE SEQUENCE [LARGE SCALE GENOMIC DNA]</scope>
    <source>
        <strain evidence="4">Yekat-1</strain>
        <strain evidence="5">Yekat-76</strain>
        <plasmid evidence="5">lp72</plasmid>
        <plasmid evidence="4">pYekat-1-lp72</plasmid>
    </source>
</reference>
<dbReference type="EMBL" id="CP036558">
    <property type="protein sequence ID" value="QBK62397.1"/>
    <property type="molecule type" value="Genomic_DNA"/>
</dbReference>
<dbReference type="RefSeq" id="WP_025444149.1">
    <property type="nucleotide sequence ID" value="NZ_CP024206.2"/>
</dbReference>
<gene>
    <name evidence="2" type="ORF">CNO13_04330</name>
    <name evidence="3" type="ORF">EZU67_04305</name>
</gene>
<feature type="domain" description="Outer surface lipoprotein BB0158" evidence="1">
    <location>
        <begin position="80"/>
        <end position="250"/>
    </location>
</feature>
<keyword evidence="3" id="KW-0946">Virion</keyword>